<gene>
    <name evidence="1" type="ORF">FTV88_2760</name>
</gene>
<reference evidence="2" key="1">
    <citation type="submission" date="2019-11" db="EMBL/GenBank/DDBJ databases">
        <title>Genome sequence of Heliorestis convoluta strain HH, an alkaliphilic and minimalistic phototrophic bacterium from a soda lake in Egypt.</title>
        <authorList>
            <person name="Dewey E.D."/>
            <person name="Stokes L.M."/>
            <person name="Burchell B.M."/>
            <person name="Shaffer K.N."/>
            <person name="Huntington A.M."/>
            <person name="Baker J.M."/>
            <person name="Nadendla S."/>
            <person name="Giglio M.G."/>
            <person name="Touchman J.W."/>
            <person name="Blankenship R.E."/>
            <person name="Madigan M.T."/>
            <person name="Sattley W.M."/>
        </authorList>
    </citation>
    <scope>NUCLEOTIDE SEQUENCE [LARGE SCALE GENOMIC DNA]</scope>
    <source>
        <strain evidence="2">HH</strain>
    </source>
</reference>
<name>A0A5Q2N4N6_9FIRM</name>
<organism evidence="1 2">
    <name type="scientific">Heliorestis convoluta</name>
    <dbReference type="NCBI Taxonomy" id="356322"/>
    <lineage>
        <taxon>Bacteria</taxon>
        <taxon>Bacillati</taxon>
        <taxon>Bacillota</taxon>
        <taxon>Clostridia</taxon>
        <taxon>Eubacteriales</taxon>
        <taxon>Heliobacteriaceae</taxon>
        <taxon>Heliorestis</taxon>
    </lineage>
</organism>
<protein>
    <recommendedName>
        <fullName evidence="3">Transposase</fullName>
    </recommendedName>
</protein>
<dbReference type="AlphaFoldDB" id="A0A5Q2N4N6"/>
<dbReference type="KEGG" id="hcv:FTV88_2760"/>
<keyword evidence="2" id="KW-1185">Reference proteome</keyword>
<sequence length="159" mass="18254">MGSLSYKVKNLYFKGHDGDKELARIKQKAEKGEDLDDYDQLKLIFLPFMKSKKDKEERTIEAVKLAKTLKSPNSFFVIGAIIAISDTFLSQSTKKALMEVLKMTEIEQWIREEGREEGRQETLREKTIAALKAGLEVTLVAQIMGLEIEEVRKLQKEMK</sequence>
<proteinExistence type="predicted"/>
<dbReference type="EMBL" id="CP045875">
    <property type="protein sequence ID" value="QGG48849.1"/>
    <property type="molecule type" value="Genomic_DNA"/>
</dbReference>
<evidence type="ECO:0000313" key="1">
    <source>
        <dbReference type="EMBL" id="QGG48849.1"/>
    </source>
</evidence>
<evidence type="ECO:0008006" key="3">
    <source>
        <dbReference type="Google" id="ProtNLM"/>
    </source>
</evidence>
<dbReference type="OrthoDB" id="1730086at2"/>
<accession>A0A5Q2N4N6</accession>
<dbReference type="Proteomes" id="UP000366051">
    <property type="component" value="Chromosome"/>
</dbReference>
<evidence type="ECO:0000313" key="2">
    <source>
        <dbReference type="Proteomes" id="UP000366051"/>
    </source>
</evidence>
<dbReference type="RefSeq" id="WP_153725940.1">
    <property type="nucleotide sequence ID" value="NZ_CP045875.1"/>
</dbReference>